<proteinExistence type="inferred from homology"/>
<dbReference type="GO" id="GO:0004057">
    <property type="term" value="F:arginyl-tRNA--protein transferase activity"/>
    <property type="evidence" value="ECO:0007669"/>
    <property type="project" value="InterPro"/>
</dbReference>
<comment type="catalytic activity">
    <reaction evidence="4">
        <text>N-terminal L-aspartyl-[protein] + L-leucyl-tRNA(Leu) = N-terminal L-leucyl-L-aspartyl-[protein] + tRNA(Leu) + H(+)</text>
        <dbReference type="Rhea" id="RHEA:50420"/>
        <dbReference type="Rhea" id="RHEA-COMP:9613"/>
        <dbReference type="Rhea" id="RHEA-COMP:9622"/>
        <dbReference type="Rhea" id="RHEA-COMP:12669"/>
        <dbReference type="Rhea" id="RHEA-COMP:12674"/>
        <dbReference type="ChEBI" id="CHEBI:15378"/>
        <dbReference type="ChEBI" id="CHEBI:64720"/>
        <dbReference type="ChEBI" id="CHEBI:78442"/>
        <dbReference type="ChEBI" id="CHEBI:78494"/>
        <dbReference type="ChEBI" id="CHEBI:133042"/>
        <dbReference type="EC" id="2.3.2.29"/>
    </reaction>
</comment>
<comment type="catalytic activity">
    <reaction evidence="4">
        <text>N-terminal L-glutamyl-[protein] + L-leucyl-tRNA(Leu) = N-terminal L-leucyl-L-glutamyl-[protein] + tRNA(Leu) + H(+)</text>
        <dbReference type="Rhea" id="RHEA:50412"/>
        <dbReference type="Rhea" id="RHEA-COMP:9613"/>
        <dbReference type="Rhea" id="RHEA-COMP:9622"/>
        <dbReference type="Rhea" id="RHEA-COMP:12664"/>
        <dbReference type="Rhea" id="RHEA-COMP:12668"/>
        <dbReference type="ChEBI" id="CHEBI:15378"/>
        <dbReference type="ChEBI" id="CHEBI:64721"/>
        <dbReference type="ChEBI" id="CHEBI:78442"/>
        <dbReference type="ChEBI" id="CHEBI:78494"/>
        <dbReference type="ChEBI" id="CHEBI:133041"/>
        <dbReference type="EC" id="2.3.2.29"/>
    </reaction>
</comment>
<protein>
    <recommendedName>
        <fullName evidence="4">Aspartate/glutamate leucyltransferase</fullName>
        <ecNumber evidence="4">2.3.2.29</ecNumber>
    </recommendedName>
</protein>
<dbReference type="GO" id="GO:0071596">
    <property type="term" value="P:ubiquitin-dependent protein catabolic process via the N-end rule pathway"/>
    <property type="evidence" value="ECO:0007669"/>
    <property type="project" value="InterPro"/>
</dbReference>
<dbReference type="NCBIfam" id="NF002345">
    <property type="entry name" value="PRK01305.2-2"/>
    <property type="match status" value="1"/>
</dbReference>
<dbReference type="NCBIfam" id="NF002346">
    <property type="entry name" value="PRK01305.2-3"/>
    <property type="match status" value="1"/>
</dbReference>
<dbReference type="PANTHER" id="PTHR21367">
    <property type="entry name" value="ARGININE-TRNA-PROTEIN TRANSFERASE 1"/>
    <property type="match status" value="1"/>
</dbReference>
<dbReference type="Pfam" id="PF04376">
    <property type="entry name" value="ATE_N"/>
    <property type="match status" value="1"/>
</dbReference>
<name>A0A2S5KQT1_9PROT</name>
<dbReference type="GO" id="GO:0008914">
    <property type="term" value="F:leucyl-tRNA--protein transferase activity"/>
    <property type="evidence" value="ECO:0007669"/>
    <property type="project" value="UniProtKB-UniRule"/>
</dbReference>
<dbReference type="OrthoDB" id="9782022at2"/>
<accession>A0A2S5KQT1</accession>
<dbReference type="NCBIfam" id="NF002342">
    <property type="entry name" value="PRK01305.1-3"/>
    <property type="match status" value="1"/>
</dbReference>
<feature type="domain" description="N-end aminoacyl transferase N-terminal" evidence="5">
    <location>
        <begin position="14"/>
        <end position="84"/>
    </location>
</feature>
<reference evidence="7 8" key="1">
    <citation type="submission" date="2018-02" db="EMBL/GenBank/DDBJ databases">
        <title>novel marine gammaproteobacteria from coastal saline agro ecosystem.</title>
        <authorList>
            <person name="Krishnan R."/>
            <person name="Ramesh Kumar N."/>
        </authorList>
    </citation>
    <scope>NUCLEOTIDE SEQUENCE [LARGE SCALE GENOMIC DNA]</scope>
    <source>
        <strain evidence="7 8">228</strain>
    </source>
</reference>
<dbReference type="InterPro" id="IPR017138">
    <property type="entry name" value="Asp_Glu_LeuTrfase"/>
</dbReference>
<sequence>MQLERMRFYATPEHECSYLPGQHSKTLFVDPDLIITKDTYSSLSDLGFRRSGKHLYRPHCDHCSACISVRVPVNEFNPTKRQQRVYRKNSGLTAKVLNAQYSEEHYLLYQNYINGKHADGDMHPPSVEQYKSFLVDGRPETQFVEFRQGEQLIMVSVVDKLDHGLSAIYTFYDPESKASLGVYSILWQIERTKELNMPYVYLGYWIKSCRKMSYKLEYRPLQLLLDGQWLQCN</sequence>
<evidence type="ECO:0000256" key="2">
    <source>
        <dbReference type="ARBA" id="ARBA00022679"/>
    </source>
</evidence>
<dbReference type="PIRSF" id="PIRSF037208">
    <property type="entry name" value="ATE_pro_prd"/>
    <property type="match status" value="1"/>
</dbReference>
<organism evidence="7 8">
    <name type="scientific">Proteobacteria bacterium 228</name>
    <dbReference type="NCBI Taxonomy" id="2083153"/>
    <lineage>
        <taxon>Bacteria</taxon>
        <taxon>Pseudomonadati</taxon>
        <taxon>Pseudomonadota</taxon>
    </lineage>
</organism>
<keyword evidence="3 4" id="KW-0012">Acyltransferase</keyword>
<dbReference type="Proteomes" id="UP000238196">
    <property type="component" value="Unassembled WGS sequence"/>
</dbReference>
<comment type="subcellular location">
    <subcellularLocation>
        <location evidence="4">Cytoplasm</location>
    </subcellularLocation>
</comment>
<feature type="domain" description="N-end rule aminoacyl transferase C-terminal" evidence="6">
    <location>
        <begin position="104"/>
        <end position="224"/>
    </location>
</feature>
<evidence type="ECO:0000256" key="4">
    <source>
        <dbReference type="HAMAP-Rule" id="MF_00689"/>
    </source>
</evidence>
<dbReference type="InterPro" id="IPR007471">
    <property type="entry name" value="N-end_Aminoacyl_Trfase_N"/>
</dbReference>
<gene>
    <name evidence="4" type="primary">bpt</name>
    <name evidence="7" type="ORF">C4K68_11555</name>
</gene>
<dbReference type="Pfam" id="PF04377">
    <property type="entry name" value="ATE_C"/>
    <property type="match status" value="1"/>
</dbReference>
<dbReference type="NCBIfam" id="NF002341">
    <property type="entry name" value="PRK01305.1-1"/>
    <property type="match status" value="1"/>
</dbReference>
<dbReference type="PANTHER" id="PTHR21367:SF1">
    <property type="entry name" value="ARGINYL-TRNA--PROTEIN TRANSFERASE 1"/>
    <property type="match status" value="1"/>
</dbReference>
<dbReference type="EC" id="2.3.2.29" evidence="4"/>
<comment type="caution">
    <text evidence="7">The sequence shown here is derived from an EMBL/GenBank/DDBJ whole genome shotgun (WGS) entry which is preliminary data.</text>
</comment>
<evidence type="ECO:0000313" key="7">
    <source>
        <dbReference type="EMBL" id="PPC77053.1"/>
    </source>
</evidence>
<comment type="function">
    <text evidence="4">Functions in the N-end rule pathway of protein degradation where it conjugates Leu from its aminoacyl-tRNA to the N-termini of proteins containing an N-terminal aspartate or glutamate.</text>
</comment>
<evidence type="ECO:0000259" key="6">
    <source>
        <dbReference type="Pfam" id="PF04377"/>
    </source>
</evidence>
<dbReference type="InterPro" id="IPR007472">
    <property type="entry name" value="N-end_Aminoacyl_Trfase_C"/>
</dbReference>
<evidence type="ECO:0000259" key="5">
    <source>
        <dbReference type="Pfam" id="PF04376"/>
    </source>
</evidence>
<evidence type="ECO:0000256" key="3">
    <source>
        <dbReference type="ARBA" id="ARBA00023315"/>
    </source>
</evidence>
<dbReference type="SUPFAM" id="SSF55729">
    <property type="entry name" value="Acyl-CoA N-acyltransferases (Nat)"/>
    <property type="match status" value="1"/>
</dbReference>
<keyword evidence="2 4" id="KW-0808">Transferase</keyword>
<dbReference type="AlphaFoldDB" id="A0A2S5KQT1"/>
<comment type="similarity">
    <text evidence="4">Belongs to the R-transferase family. Bpt subfamily.</text>
</comment>
<dbReference type="InterPro" id="IPR016181">
    <property type="entry name" value="Acyl_CoA_acyltransferase"/>
</dbReference>
<keyword evidence="1 4" id="KW-0963">Cytoplasm</keyword>
<evidence type="ECO:0000256" key="1">
    <source>
        <dbReference type="ARBA" id="ARBA00022490"/>
    </source>
</evidence>
<dbReference type="GO" id="GO:0005737">
    <property type="term" value="C:cytoplasm"/>
    <property type="evidence" value="ECO:0007669"/>
    <property type="project" value="UniProtKB-SubCell"/>
</dbReference>
<dbReference type="InterPro" id="IPR030700">
    <property type="entry name" value="N-end_Aminoacyl_Trfase"/>
</dbReference>
<evidence type="ECO:0000313" key="8">
    <source>
        <dbReference type="Proteomes" id="UP000238196"/>
    </source>
</evidence>
<dbReference type="EMBL" id="PRLP01000035">
    <property type="protein sequence ID" value="PPC77053.1"/>
    <property type="molecule type" value="Genomic_DNA"/>
</dbReference>
<dbReference type="HAMAP" id="MF_00689">
    <property type="entry name" value="Bpt"/>
    <property type="match status" value="1"/>
</dbReference>